<dbReference type="InterPro" id="IPR009457">
    <property type="entry name" value="THH1/TOM1/TOM3_dom"/>
</dbReference>
<dbReference type="Proteomes" id="UP000525078">
    <property type="component" value="Unassembled WGS sequence"/>
</dbReference>
<feature type="transmembrane region" description="Helical" evidence="7">
    <location>
        <begin position="77"/>
        <end position="103"/>
    </location>
</feature>
<dbReference type="GO" id="GO:0005774">
    <property type="term" value="C:vacuolar membrane"/>
    <property type="evidence" value="ECO:0007669"/>
    <property type="project" value="UniProtKB-SubCell"/>
</dbReference>
<evidence type="ECO:0000256" key="7">
    <source>
        <dbReference type="SAM" id="Phobius"/>
    </source>
</evidence>
<evidence type="ECO:0000313" key="9">
    <source>
        <dbReference type="EMBL" id="KAF4360144.1"/>
    </source>
</evidence>
<name>A0A7J6GSY8_CANSA</name>
<keyword evidence="3" id="KW-0926">Vacuole</keyword>
<keyword evidence="12" id="KW-1185">Reference proteome</keyword>
<comment type="caution">
    <text evidence="10">The sequence shown here is derived from an EMBL/GenBank/DDBJ whole genome shotgun (WGS) entry which is preliminary data.</text>
</comment>
<evidence type="ECO:0000259" key="8">
    <source>
        <dbReference type="Pfam" id="PF06454"/>
    </source>
</evidence>
<dbReference type="InterPro" id="IPR040226">
    <property type="entry name" value="THH1/TOM1/TOM3"/>
</dbReference>
<keyword evidence="5 7" id="KW-1133">Transmembrane helix</keyword>
<proteinExistence type="inferred from homology"/>
<evidence type="ECO:0000256" key="5">
    <source>
        <dbReference type="ARBA" id="ARBA00022989"/>
    </source>
</evidence>
<feature type="domain" description="THH1/TOM1/TOM3" evidence="8">
    <location>
        <begin position="200"/>
        <end position="339"/>
    </location>
</feature>
<feature type="transmembrane region" description="Helical" evidence="7">
    <location>
        <begin position="14"/>
        <end position="35"/>
    </location>
</feature>
<keyword evidence="6 7" id="KW-0472">Membrane</keyword>
<evidence type="ECO:0000313" key="11">
    <source>
        <dbReference type="Proteomes" id="UP000525078"/>
    </source>
</evidence>
<dbReference type="AlphaFoldDB" id="A0A7J6GSY8"/>
<feature type="transmembrane region" description="Helical" evidence="7">
    <location>
        <begin position="311"/>
        <end position="332"/>
    </location>
</feature>
<comment type="similarity">
    <text evidence="2">Belongs to the plant tobamovirus multiplication TOM1 protein family.</text>
</comment>
<feature type="transmembrane region" description="Helical" evidence="7">
    <location>
        <begin position="269"/>
        <end position="291"/>
    </location>
</feature>
<feature type="transmembrane region" description="Helical" evidence="7">
    <location>
        <begin position="235"/>
        <end position="257"/>
    </location>
</feature>
<gene>
    <name evidence="9" type="ORF">F8388_000013</name>
    <name evidence="10" type="ORF">G4B88_031162</name>
</gene>
<organism evidence="10 12">
    <name type="scientific">Cannabis sativa</name>
    <name type="common">Hemp</name>
    <name type="synonym">Marijuana</name>
    <dbReference type="NCBI Taxonomy" id="3483"/>
    <lineage>
        <taxon>Eukaryota</taxon>
        <taxon>Viridiplantae</taxon>
        <taxon>Streptophyta</taxon>
        <taxon>Embryophyta</taxon>
        <taxon>Tracheophyta</taxon>
        <taxon>Spermatophyta</taxon>
        <taxon>Magnoliopsida</taxon>
        <taxon>eudicotyledons</taxon>
        <taxon>Gunneridae</taxon>
        <taxon>Pentapetalae</taxon>
        <taxon>rosids</taxon>
        <taxon>fabids</taxon>
        <taxon>Rosales</taxon>
        <taxon>Cannabaceae</taxon>
        <taxon>Cannabis</taxon>
    </lineage>
</organism>
<dbReference type="PANTHER" id="PTHR31142">
    <property type="entry name" value="TOBAMOVIRUS MULTIPLICATION PROTEIN 1-LIKE ISOFORM X1"/>
    <property type="match status" value="1"/>
</dbReference>
<dbReference type="EMBL" id="JAATIQ010000084">
    <property type="protein sequence ID" value="KAF4386027.1"/>
    <property type="molecule type" value="Genomic_DNA"/>
</dbReference>
<accession>A0A7J6GSY8</accession>
<evidence type="ECO:0000256" key="4">
    <source>
        <dbReference type="ARBA" id="ARBA00022692"/>
    </source>
</evidence>
<evidence type="ECO:0000256" key="1">
    <source>
        <dbReference type="ARBA" id="ARBA00004128"/>
    </source>
</evidence>
<dbReference type="Pfam" id="PF06454">
    <property type="entry name" value="THH1_TOM1-3_dom"/>
    <property type="match status" value="1"/>
</dbReference>
<comment type="subcellular location">
    <subcellularLocation>
        <location evidence="1">Vacuole membrane</location>
        <topology evidence="1">Multi-pass membrane protein</topology>
    </subcellularLocation>
</comment>
<protein>
    <recommendedName>
        <fullName evidence="8">THH1/TOM1/TOM3 domain-containing protein</fullName>
    </recommendedName>
</protein>
<dbReference type="EMBL" id="JAATIP010000207">
    <property type="protein sequence ID" value="KAF4360144.1"/>
    <property type="molecule type" value="Genomic_DNA"/>
</dbReference>
<evidence type="ECO:0000256" key="6">
    <source>
        <dbReference type="ARBA" id="ARBA00023136"/>
    </source>
</evidence>
<evidence type="ECO:0000256" key="3">
    <source>
        <dbReference type="ARBA" id="ARBA00022554"/>
    </source>
</evidence>
<reference evidence="11 12" key="1">
    <citation type="journal article" date="2020" name="bioRxiv">
        <title>Sequence and annotation of 42 cannabis genomes reveals extensive copy number variation in cannabinoid synthesis and pathogen resistance genes.</title>
        <authorList>
            <person name="Mckernan K.J."/>
            <person name="Helbert Y."/>
            <person name="Kane L.T."/>
            <person name="Ebling H."/>
            <person name="Zhang L."/>
            <person name="Liu B."/>
            <person name="Eaton Z."/>
            <person name="Mclaughlin S."/>
            <person name="Kingan S."/>
            <person name="Baybayan P."/>
            <person name="Concepcion G."/>
            <person name="Jordan M."/>
            <person name="Riva A."/>
            <person name="Barbazuk W."/>
            <person name="Harkins T."/>
        </authorList>
    </citation>
    <scope>NUCLEOTIDE SEQUENCE [LARGE SCALE GENOMIC DNA]</scope>
    <source>
        <strain evidence="11 12">cv. Jamaican Lion 4</strain>
        <strain evidence="10">Father</strain>
        <strain evidence="9">Mother</strain>
        <tissue evidence="10">Leaf</tissue>
    </source>
</reference>
<evidence type="ECO:0000313" key="12">
    <source>
        <dbReference type="Proteomes" id="UP000583929"/>
    </source>
</evidence>
<feature type="transmembrane region" description="Helical" evidence="7">
    <location>
        <begin position="115"/>
        <end position="137"/>
    </location>
</feature>
<evidence type="ECO:0000313" key="10">
    <source>
        <dbReference type="EMBL" id="KAF4386027.1"/>
    </source>
</evidence>
<sequence>MIELTEEGFCFPKLLVGVNVALALVDGFIAVVSLAQKLDLGYYSYTGFIPGTDTVGGLAKKLLSIFYIKSYCRLRGVAMLVTLLWLCFHGYASCHGSKIYIFINGLLKILEKSNFCFAAFPNVLFSAAFLLLLSFWVDLCHQSDDEDDEDEESSAEESLLEKTFNERNSLNADNHNHRRCLPFRLVHVRSRQKIVILATLLAIVIMFAFAVIIWIGMGKNPIDSTVVARVYVEVFAGAMLLLAGALACYGILICLKMSKVRTERASSELWKVAGLAVVCVICFTSSAFVALLTDIPMLYHWHDQEVNGVCIFLLIVYYFVGSSMPSAFLLWVMREVPPLITAYVQQESATLTFVSDTTAAIPNPHHWTTAPSVRNQISRASPI</sequence>
<dbReference type="PANTHER" id="PTHR31142:SF4">
    <property type="entry name" value="OS01G0751300 PROTEIN"/>
    <property type="match status" value="1"/>
</dbReference>
<evidence type="ECO:0000256" key="2">
    <source>
        <dbReference type="ARBA" id="ARBA00006779"/>
    </source>
</evidence>
<dbReference type="Proteomes" id="UP000583929">
    <property type="component" value="Unassembled WGS sequence"/>
</dbReference>
<feature type="transmembrane region" description="Helical" evidence="7">
    <location>
        <begin position="194"/>
        <end position="215"/>
    </location>
</feature>
<keyword evidence="4 7" id="KW-0812">Transmembrane</keyword>